<name>A0A377ARL0_ECOLX</name>
<reference evidence="3 4" key="1">
    <citation type="submission" date="2018-06" db="EMBL/GenBank/DDBJ databases">
        <authorList>
            <consortium name="Pathogen Informatics"/>
            <person name="Doyle S."/>
        </authorList>
    </citation>
    <scope>NUCLEOTIDE SEQUENCE [LARGE SCALE GENOMIC DNA]</scope>
    <source>
        <strain evidence="3 4">NCTC9962</strain>
    </source>
</reference>
<dbReference type="GO" id="GO:0016597">
    <property type="term" value="F:amino acid binding"/>
    <property type="evidence" value="ECO:0007669"/>
    <property type="project" value="InterPro"/>
</dbReference>
<dbReference type="Gene3D" id="3.40.50.1370">
    <property type="entry name" value="Aspartate/ornithine carbamoyltransferase"/>
    <property type="match status" value="1"/>
</dbReference>
<dbReference type="SUPFAM" id="SSF53671">
    <property type="entry name" value="Aspartate/ornithine carbamoyltransferase"/>
    <property type="match status" value="1"/>
</dbReference>
<dbReference type="Pfam" id="PF00185">
    <property type="entry name" value="OTCace"/>
    <property type="match status" value="1"/>
</dbReference>
<dbReference type="InterPro" id="IPR036901">
    <property type="entry name" value="Asp/Orn_carbamoylTrfase_sf"/>
</dbReference>
<proteinExistence type="predicted"/>
<evidence type="ECO:0000256" key="1">
    <source>
        <dbReference type="ARBA" id="ARBA00022679"/>
    </source>
</evidence>
<feature type="domain" description="Aspartate/ornithine carbamoyltransferase Asp/Orn-binding" evidence="2">
    <location>
        <begin position="14"/>
        <end position="58"/>
    </location>
</feature>
<dbReference type="AlphaFoldDB" id="A0A377ARL0"/>
<evidence type="ECO:0000259" key="2">
    <source>
        <dbReference type="Pfam" id="PF00185"/>
    </source>
</evidence>
<evidence type="ECO:0000313" key="3">
    <source>
        <dbReference type="EMBL" id="STL27904.1"/>
    </source>
</evidence>
<keyword evidence="1 3" id="KW-0808">Transferase</keyword>
<dbReference type="EMBL" id="UGED01000005">
    <property type="protein sequence ID" value="STL27904.1"/>
    <property type="molecule type" value="Genomic_DNA"/>
</dbReference>
<accession>A0A377ARL0</accession>
<sequence length="75" mass="8896">MLTFLYRCMGVDGEAKEKWAERIALLRDYQVNSKMMQLTGNPEVKFLHCLPAFHDDQTTLGKKWRKNLAYMAEWK</sequence>
<dbReference type="InterPro" id="IPR006131">
    <property type="entry name" value="Asp_carbamoyltransf_Asp/Orn-bd"/>
</dbReference>
<gene>
    <name evidence="3" type="primary">argI_2</name>
    <name evidence="3" type="ORF">NCTC9962_01687</name>
</gene>
<evidence type="ECO:0000313" key="4">
    <source>
        <dbReference type="Proteomes" id="UP000254052"/>
    </source>
</evidence>
<dbReference type="GO" id="GO:0004585">
    <property type="term" value="F:ornithine carbamoyltransferase activity"/>
    <property type="evidence" value="ECO:0007669"/>
    <property type="project" value="UniProtKB-EC"/>
</dbReference>
<dbReference type="Proteomes" id="UP000254052">
    <property type="component" value="Unassembled WGS sequence"/>
</dbReference>
<organism evidence="3 4">
    <name type="scientific">Escherichia coli</name>
    <dbReference type="NCBI Taxonomy" id="562"/>
    <lineage>
        <taxon>Bacteria</taxon>
        <taxon>Pseudomonadati</taxon>
        <taxon>Pseudomonadota</taxon>
        <taxon>Gammaproteobacteria</taxon>
        <taxon>Enterobacterales</taxon>
        <taxon>Enterobacteriaceae</taxon>
        <taxon>Escherichia</taxon>
    </lineage>
</organism>
<protein>
    <submittedName>
        <fullName evidence="3">Ornithine carbamoyltransferase 1</fullName>
        <ecNumber evidence="3">2.1.3.3</ecNumber>
    </submittedName>
</protein>
<dbReference type="EC" id="2.1.3.3" evidence="3"/>